<keyword evidence="2" id="KW-1185">Reference proteome</keyword>
<gene>
    <name evidence="1" type="ORF">PCC6912_00080</name>
</gene>
<dbReference type="RefSeq" id="WP_016874522.1">
    <property type="nucleotide sequence ID" value="NZ_AJLN01000116.1"/>
</dbReference>
<name>A0A433NQR6_CHLFR</name>
<dbReference type="EMBL" id="RSCJ01000001">
    <property type="protein sequence ID" value="RUR86565.1"/>
    <property type="molecule type" value="Genomic_DNA"/>
</dbReference>
<evidence type="ECO:0000313" key="1">
    <source>
        <dbReference type="EMBL" id="RUR86565.1"/>
    </source>
</evidence>
<dbReference type="Proteomes" id="UP000268857">
    <property type="component" value="Unassembled WGS sequence"/>
</dbReference>
<dbReference type="OrthoDB" id="509872at2"/>
<proteinExistence type="predicted"/>
<evidence type="ECO:0000313" key="2">
    <source>
        <dbReference type="Proteomes" id="UP000268857"/>
    </source>
</evidence>
<sequence length="192" mass="21394">MVATLDDTKRSAIAMEIADLKALQELLIATEEKLQPAVSGDTEISDRLNDFIRDDRENLAVIQEVLAKFDGGSVQPRDNIRQYIDQVNRLMDGTELTLYQKVSAYERIKHQAVMTGLIVHKASQVVGEDVKEAIGSLNQVNFKNRAHQEQLKGVMEVLGTRELTGKDPDQSVWARTQDAVAAVRGMFEGLTQ</sequence>
<protein>
    <recommendedName>
        <fullName evidence="3">Hemerythrin-like domain-containing protein</fullName>
    </recommendedName>
</protein>
<dbReference type="AlphaFoldDB" id="A0A433NQR6"/>
<reference evidence="1 2" key="1">
    <citation type="journal article" date="2019" name="Genome Biol. Evol.">
        <title>Day and night: Metabolic profiles and evolutionary relationships of six axenic non-marine cyanobacteria.</title>
        <authorList>
            <person name="Will S.E."/>
            <person name="Henke P."/>
            <person name="Boedeker C."/>
            <person name="Huang S."/>
            <person name="Brinkmann H."/>
            <person name="Rohde M."/>
            <person name="Jarek M."/>
            <person name="Friedl T."/>
            <person name="Seufert S."/>
            <person name="Schumacher M."/>
            <person name="Overmann J."/>
            <person name="Neumann-Schaal M."/>
            <person name="Petersen J."/>
        </authorList>
    </citation>
    <scope>NUCLEOTIDE SEQUENCE [LARGE SCALE GENOMIC DNA]</scope>
    <source>
        <strain evidence="1 2">PCC 6912</strain>
    </source>
</reference>
<organism evidence="1 2">
    <name type="scientific">Chlorogloeopsis fritschii PCC 6912</name>
    <dbReference type="NCBI Taxonomy" id="211165"/>
    <lineage>
        <taxon>Bacteria</taxon>
        <taxon>Bacillati</taxon>
        <taxon>Cyanobacteriota</taxon>
        <taxon>Cyanophyceae</taxon>
        <taxon>Nostocales</taxon>
        <taxon>Chlorogloeopsidaceae</taxon>
        <taxon>Chlorogloeopsis</taxon>
    </lineage>
</organism>
<accession>A0A433NQR6</accession>
<evidence type="ECO:0008006" key="3">
    <source>
        <dbReference type="Google" id="ProtNLM"/>
    </source>
</evidence>
<comment type="caution">
    <text evidence="1">The sequence shown here is derived from an EMBL/GenBank/DDBJ whole genome shotgun (WGS) entry which is preliminary data.</text>
</comment>